<evidence type="ECO:0000256" key="4">
    <source>
        <dbReference type="SAM" id="MobiDB-lite"/>
    </source>
</evidence>
<evidence type="ECO:0000313" key="7">
    <source>
        <dbReference type="Proteomes" id="UP000053750"/>
    </source>
</evidence>
<keyword evidence="2" id="KW-0238">DNA-binding</keyword>
<keyword evidence="3" id="KW-0804">Transcription</keyword>
<evidence type="ECO:0000256" key="3">
    <source>
        <dbReference type="ARBA" id="ARBA00023163"/>
    </source>
</evidence>
<keyword evidence="7" id="KW-1185">Reference proteome</keyword>
<dbReference type="InterPro" id="IPR018060">
    <property type="entry name" value="HTH_AraC"/>
</dbReference>
<feature type="domain" description="HTH araC/xylS-type" evidence="5">
    <location>
        <begin position="288"/>
        <end position="386"/>
    </location>
</feature>
<keyword evidence="1" id="KW-0805">Transcription regulation</keyword>
<dbReference type="Pfam" id="PF12833">
    <property type="entry name" value="HTH_18"/>
    <property type="match status" value="1"/>
</dbReference>
<dbReference type="EMBL" id="JFHU01000180">
    <property type="protein sequence ID" value="EXX86766.1"/>
    <property type="molecule type" value="Genomic_DNA"/>
</dbReference>
<dbReference type="RefSeq" id="WP_051587853.1">
    <property type="nucleotide sequence ID" value="NZ_KK082159.1"/>
</dbReference>
<dbReference type="SUPFAM" id="SSF46689">
    <property type="entry name" value="Homeodomain-like"/>
    <property type="match status" value="2"/>
</dbReference>
<dbReference type="InterPro" id="IPR009057">
    <property type="entry name" value="Homeodomain-like_sf"/>
</dbReference>
<sequence length="407" mass="45572">MRIPTPGDIAYICKQIFETFGIQARPFDQDEIAAFLDGSAPADPPVIRTSDFLESFLIVRLPAGQQASAALVIGPSLFAVLPDKTALGVLNDNDVPNAKHAEWLRHYASLPVIDSMKLLHAGLLIHYLIHGEKLDIDAVLSHNLSRRPAGITADMIDISLSRRRENSLLHHDPAEEKDLMQHIRNGNKEEVLKAHASIQVHKLGTLSKRSHLRNRKNLAISAITLATRAAIDGGLLWEVAYTLSDLHIQHIEELKDISQVERALIEAFADFADRVRQNKERKGSGTVALCRNIIFNRLYEDITLEHLAAVTGLNASYLSQLFKKEVGTPVSEYIQRERIEEAKKLLELTDMPLADIGARLQFNDQSYFTKVFKKHAGMTPKQFRSSRNSAAAKRHNKDRQPVASTRE</sequence>
<dbReference type="PANTHER" id="PTHR43280:SF34">
    <property type="entry name" value="ARAC-FAMILY TRANSCRIPTIONAL REGULATOR"/>
    <property type="match status" value="1"/>
</dbReference>
<dbReference type="AlphaFoldDB" id="A0A9W5S0N0"/>
<dbReference type="PROSITE" id="PS01124">
    <property type="entry name" value="HTH_ARAC_FAMILY_2"/>
    <property type="match status" value="1"/>
</dbReference>
<dbReference type="GO" id="GO:0003700">
    <property type="term" value="F:DNA-binding transcription factor activity"/>
    <property type="evidence" value="ECO:0007669"/>
    <property type="project" value="InterPro"/>
</dbReference>
<name>A0A9W5S0N0_9BACL</name>
<dbReference type="InterPro" id="IPR020449">
    <property type="entry name" value="Tscrpt_reg_AraC-type_HTH"/>
</dbReference>
<accession>A0A9W5S0N0</accession>
<dbReference type="InterPro" id="IPR018062">
    <property type="entry name" value="HTH_AraC-typ_CS"/>
</dbReference>
<feature type="region of interest" description="Disordered" evidence="4">
    <location>
        <begin position="379"/>
        <end position="407"/>
    </location>
</feature>
<gene>
    <name evidence="6" type="ORF">BG53_05420</name>
</gene>
<protein>
    <submittedName>
        <fullName evidence="6">AraC family transcriptional regulator</fullName>
    </submittedName>
</protein>
<dbReference type="Gene3D" id="1.10.10.60">
    <property type="entry name" value="Homeodomain-like"/>
    <property type="match status" value="2"/>
</dbReference>
<dbReference type="PROSITE" id="PS00041">
    <property type="entry name" value="HTH_ARAC_FAMILY_1"/>
    <property type="match status" value="1"/>
</dbReference>
<evidence type="ECO:0000256" key="2">
    <source>
        <dbReference type="ARBA" id="ARBA00023125"/>
    </source>
</evidence>
<evidence type="ECO:0000259" key="5">
    <source>
        <dbReference type="PROSITE" id="PS01124"/>
    </source>
</evidence>
<dbReference type="PRINTS" id="PR00032">
    <property type="entry name" value="HTHARAC"/>
</dbReference>
<dbReference type="SMART" id="SM00342">
    <property type="entry name" value="HTH_ARAC"/>
    <property type="match status" value="1"/>
</dbReference>
<proteinExistence type="predicted"/>
<organism evidence="6 7">
    <name type="scientific">Paenibacillus darwinianus</name>
    <dbReference type="NCBI Taxonomy" id="1380763"/>
    <lineage>
        <taxon>Bacteria</taxon>
        <taxon>Bacillati</taxon>
        <taxon>Bacillota</taxon>
        <taxon>Bacilli</taxon>
        <taxon>Bacillales</taxon>
        <taxon>Paenibacillaceae</taxon>
        <taxon>Paenibacillus</taxon>
    </lineage>
</organism>
<comment type="caution">
    <text evidence="6">The sequence shown here is derived from an EMBL/GenBank/DDBJ whole genome shotgun (WGS) entry which is preliminary data.</text>
</comment>
<dbReference type="Proteomes" id="UP000053750">
    <property type="component" value="Unassembled WGS sequence"/>
</dbReference>
<evidence type="ECO:0000256" key="1">
    <source>
        <dbReference type="ARBA" id="ARBA00023015"/>
    </source>
</evidence>
<dbReference type="GO" id="GO:0043565">
    <property type="term" value="F:sequence-specific DNA binding"/>
    <property type="evidence" value="ECO:0007669"/>
    <property type="project" value="InterPro"/>
</dbReference>
<dbReference type="PANTHER" id="PTHR43280">
    <property type="entry name" value="ARAC-FAMILY TRANSCRIPTIONAL REGULATOR"/>
    <property type="match status" value="1"/>
</dbReference>
<reference evidence="6 7" key="1">
    <citation type="submission" date="2014-02" db="EMBL/GenBank/DDBJ databases">
        <title>Genome sequence of Paenibacillus darwinianus reveals adaptive mechanisms for survival in Antarctic soils.</title>
        <authorList>
            <person name="Dsouza M."/>
            <person name="Taylor M.W."/>
            <person name="Turner S.J."/>
            <person name="Aislabie J."/>
        </authorList>
    </citation>
    <scope>NUCLEOTIDE SEQUENCE [LARGE SCALE GENOMIC DNA]</scope>
    <source>
        <strain evidence="6 7">CE1</strain>
    </source>
</reference>
<evidence type="ECO:0000313" key="6">
    <source>
        <dbReference type="EMBL" id="EXX86766.1"/>
    </source>
</evidence>